<evidence type="ECO:0008006" key="3">
    <source>
        <dbReference type="Google" id="ProtNLM"/>
    </source>
</evidence>
<dbReference type="SUPFAM" id="SSF51294">
    <property type="entry name" value="Hedgehog/intein (Hint) domain"/>
    <property type="match status" value="1"/>
</dbReference>
<dbReference type="Pfam" id="PF07591">
    <property type="entry name" value="PT-HINT"/>
    <property type="match status" value="1"/>
</dbReference>
<sequence>MSDRLIEPAAEHPFWVVGRGWTPVWELSIGDCLTTITGETVSVEGVHETNRRETVYNLRVSDFHTYFVGCDKWGFSVWAHNAEYVIIKDTATGRFHLYEKLPEGGFQKVVPAVGEAPSFPTKAAAEIHVANQAHPVFRNLPPNSMSSAEAEAVLAIAKKYNTTIDVVGSRAAGNGRRIETNLPRGMMLLASRPLGVTSTSRSTALTLMRQKLRVSLRRLEGALEQPRLSASEVTSR</sequence>
<dbReference type="KEGG" id="tim:GMBLW1_31240"/>
<evidence type="ECO:0000313" key="2">
    <source>
        <dbReference type="Proteomes" id="UP000464378"/>
    </source>
</evidence>
<accession>A0A6C2YH70</accession>
<keyword evidence="2" id="KW-1185">Reference proteome</keyword>
<proteinExistence type="predicted"/>
<organism evidence="1">
    <name type="scientific">Tuwongella immobilis</name>
    <dbReference type="NCBI Taxonomy" id="692036"/>
    <lineage>
        <taxon>Bacteria</taxon>
        <taxon>Pseudomonadati</taxon>
        <taxon>Planctomycetota</taxon>
        <taxon>Planctomycetia</taxon>
        <taxon>Gemmatales</taxon>
        <taxon>Gemmataceae</taxon>
        <taxon>Tuwongella</taxon>
    </lineage>
</organism>
<gene>
    <name evidence="1" type="ORF">GMBLW1_31240</name>
</gene>
<dbReference type="Proteomes" id="UP000464378">
    <property type="component" value="Chromosome"/>
</dbReference>
<dbReference type="InParanoid" id="A0A6C2YH70"/>
<protein>
    <recommendedName>
        <fullName evidence="3">Intein C-terminal splicing domain-containing protein</fullName>
    </recommendedName>
</protein>
<dbReference type="EMBL" id="LR593887">
    <property type="protein sequence ID" value="VTR97090.1"/>
    <property type="molecule type" value="Genomic_DNA"/>
</dbReference>
<evidence type="ECO:0000313" key="1">
    <source>
        <dbReference type="EMBL" id="VIP00836.1"/>
    </source>
</evidence>
<dbReference type="RefSeq" id="WP_162656004.1">
    <property type="nucleotide sequence ID" value="NZ_LR593887.1"/>
</dbReference>
<dbReference type="AlphaFoldDB" id="A0A6C2YH70"/>
<name>A0A6C2YH70_9BACT</name>
<dbReference type="Gene3D" id="2.170.16.10">
    <property type="entry name" value="Hedgehog/Intein (Hint) domain"/>
    <property type="match status" value="1"/>
</dbReference>
<dbReference type="EMBL" id="LR586016">
    <property type="protein sequence ID" value="VIP00836.1"/>
    <property type="molecule type" value="Genomic_DNA"/>
</dbReference>
<dbReference type="InterPro" id="IPR036844">
    <property type="entry name" value="Hint_dom_sf"/>
</dbReference>
<reference evidence="1" key="1">
    <citation type="submission" date="2019-04" db="EMBL/GenBank/DDBJ databases">
        <authorList>
            <consortium name="Science for Life Laboratories"/>
        </authorList>
    </citation>
    <scope>NUCLEOTIDE SEQUENCE</scope>
    <source>
        <strain evidence="1">MBLW1</strain>
    </source>
</reference>